<dbReference type="InterPro" id="IPR008271">
    <property type="entry name" value="Ser/Thr_kinase_AS"/>
</dbReference>
<dbReference type="InterPro" id="IPR000719">
    <property type="entry name" value="Prot_kinase_dom"/>
</dbReference>
<dbReference type="OrthoDB" id="3798183at2759"/>
<dbReference type="InterPro" id="IPR050167">
    <property type="entry name" value="Ser_Thr_protein_kinase"/>
</dbReference>
<proteinExistence type="predicted"/>
<feature type="domain" description="Protein kinase" evidence="2">
    <location>
        <begin position="90"/>
        <end position="385"/>
    </location>
</feature>
<dbReference type="AlphaFoldDB" id="A0A6A6TPL4"/>
<dbReference type="EMBL" id="MU004291">
    <property type="protein sequence ID" value="KAF2662019.1"/>
    <property type="molecule type" value="Genomic_DNA"/>
</dbReference>
<organism evidence="3 4">
    <name type="scientific">Lophiostoma macrostomum CBS 122681</name>
    <dbReference type="NCBI Taxonomy" id="1314788"/>
    <lineage>
        <taxon>Eukaryota</taxon>
        <taxon>Fungi</taxon>
        <taxon>Dikarya</taxon>
        <taxon>Ascomycota</taxon>
        <taxon>Pezizomycotina</taxon>
        <taxon>Dothideomycetes</taxon>
        <taxon>Pleosporomycetidae</taxon>
        <taxon>Pleosporales</taxon>
        <taxon>Lophiostomataceae</taxon>
        <taxon>Lophiostoma</taxon>
    </lineage>
</organism>
<evidence type="ECO:0000313" key="3">
    <source>
        <dbReference type="EMBL" id="KAF2662019.1"/>
    </source>
</evidence>
<dbReference type="PROSITE" id="PS50011">
    <property type="entry name" value="PROTEIN_KINASE_DOM"/>
    <property type="match status" value="1"/>
</dbReference>
<feature type="compositionally biased region" description="Polar residues" evidence="1">
    <location>
        <begin position="21"/>
        <end position="31"/>
    </location>
</feature>
<dbReference type="GO" id="GO:0004672">
    <property type="term" value="F:protein kinase activity"/>
    <property type="evidence" value="ECO:0007669"/>
    <property type="project" value="InterPro"/>
</dbReference>
<feature type="region of interest" description="Disordered" evidence="1">
    <location>
        <begin position="1"/>
        <end position="31"/>
    </location>
</feature>
<dbReference type="GO" id="GO:0005524">
    <property type="term" value="F:ATP binding"/>
    <property type="evidence" value="ECO:0007669"/>
    <property type="project" value="InterPro"/>
</dbReference>
<dbReference type="PROSITE" id="PS00108">
    <property type="entry name" value="PROTEIN_KINASE_ST"/>
    <property type="match status" value="1"/>
</dbReference>
<dbReference type="GO" id="GO:0007165">
    <property type="term" value="P:signal transduction"/>
    <property type="evidence" value="ECO:0007669"/>
    <property type="project" value="TreeGrafter"/>
</dbReference>
<dbReference type="PANTHER" id="PTHR23257">
    <property type="entry name" value="SERINE-THREONINE PROTEIN KINASE"/>
    <property type="match status" value="1"/>
</dbReference>
<name>A0A6A6TPL4_9PLEO</name>
<sequence>MARTIRGSEVSTELSERHANDSQGKTSLSSTFHRNRYDARDHIFASARDNFSRPPQPGNAHYPTPDTLTILNLLSYFKICIFPADTHIFHYDTRQLGKGSTFRVQAASLPVWRARAHFRYRDPTFPRQGEKFLFTDHTQTKWKRSTIGAWKLLVHEPDLEESRDRLMGDLIKELRILSHPPLQLHPNIVHVLGFVWLQDRQFFTDDPKSDFNDARLREWPTVVTERAPHGSLREFMSDPSHTVPPTLRTKLLHCADIINGVKALHDCDIVHGDMKCDNVLIYEDSRPDTAENWQAKIADFSHSVVLNESASSDIKSSVDEAIRGTNLYHAPEISADRQVENWHNLNTLGSMRSSLKIEVPTGPAIDRGSVGTSRKLPVTNPNGKA</sequence>
<dbReference type="Proteomes" id="UP000799324">
    <property type="component" value="Unassembled WGS sequence"/>
</dbReference>
<feature type="region of interest" description="Disordered" evidence="1">
    <location>
        <begin position="361"/>
        <end position="385"/>
    </location>
</feature>
<keyword evidence="3" id="KW-0418">Kinase</keyword>
<evidence type="ECO:0000256" key="1">
    <source>
        <dbReference type="SAM" id="MobiDB-lite"/>
    </source>
</evidence>
<protein>
    <submittedName>
        <fullName evidence="3">Kinase-like protein</fullName>
    </submittedName>
</protein>
<evidence type="ECO:0000259" key="2">
    <source>
        <dbReference type="PROSITE" id="PS50011"/>
    </source>
</evidence>
<dbReference type="GO" id="GO:0005737">
    <property type="term" value="C:cytoplasm"/>
    <property type="evidence" value="ECO:0007669"/>
    <property type="project" value="TreeGrafter"/>
</dbReference>
<dbReference type="SUPFAM" id="SSF56112">
    <property type="entry name" value="Protein kinase-like (PK-like)"/>
    <property type="match status" value="1"/>
</dbReference>
<dbReference type="SMART" id="SM00220">
    <property type="entry name" value="S_TKc"/>
    <property type="match status" value="1"/>
</dbReference>
<keyword evidence="4" id="KW-1185">Reference proteome</keyword>
<dbReference type="Pfam" id="PF00069">
    <property type="entry name" value="Pkinase"/>
    <property type="match status" value="1"/>
</dbReference>
<gene>
    <name evidence="3" type="ORF">K491DRAFT_673540</name>
</gene>
<evidence type="ECO:0000313" key="4">
    <source>
        <dbReference type="Proteomes" id="UP000799324"/>
    </source>
</evidence>
<dbReference type="PANTHER" id="PTHR23257:SF963">
    <property type="entry name" value="AT08303P"/>
    <property type="match status" value="1"/>
</dbReference>
<dbReference type="InterPro" id="IPR011009">
    <property type="entry name" value="Kinase-like_dom_sf"/>
</dbReference>
<keyword evidence="3" id="KW-0808">Transferase</keyword>
<reference evidence="3" key="1">
    <citation type="journal article" date="2020" name="Stud. Mycol.">
        <title>101 Dothideomycetes genomes: a test case for predicting lifestyles and emergence of pathogens.</title>
        <authorList>
            <person name="Haridas S."/>
            <person name="Albert R."/>
            <person name="Binder M."/>
            <person name="Bloem J."/>
            <person name="Labutti K."/>
            <person name="Salamov A."/>
            <person name="Andreopoulos B."/>
            <person name="Baker S."/>
            <person name="Barry K."/>
            <person name="Bills G."/>
            <person name="Bluhm B."/>
            <person name="Cannon C."/>
            <person name="Castanera R."/>
            <person name="Culley D."/>
            <person name="Daum C."/>
            <person name="Ezra D."/>
            <person name="Gonzalez J."/>
            <person name="Henrissat B."/>
            <person name="Kuo A."/>
            <person name="Liang C."/>
            <person name="Lipzen A."/>
            <person name="Lutzoni F."/>
            <person name="Magnuson J."/>
            <person name="Mondo S."/>
            <person name="Nolan M."/>
            <person name="Ohm R."/>
            <person name="Pangilinan J."/>
            <person name="Park H.-J."/>
            <person name="Ramirez L."/>
            <person name="Alfaro M."/>
            <person name="Sun H."/>
            <person name="Tritt A."/>
            <person name="Yoshinaga Y."/>
            <person name="Zwiers L.-H."/>
            <person name="Turgeon B."/>
            <person name="Goodwin S."/>
            <person name="Spatafora J."/>
            <person name="Crous P."/>
            <person name="Grigoriev I."/>
        </authorList>
    </citation>
    <scope>NUCLEOTIDE SEQUENCE</scope>
    <source>
        <strain evidence="3">CBS 122681</strain>
    </source>
</reference>
<accession>A0A6A6TPL4</accession>
<dbReference type="Gene3D" id="1.10.510.10">
    <property type="entry name" value="Transferase(Phosphotransferase) domain 1"/>
    <property type="match status" value="1"/>
</dbReference>